<feature type="non-terminal residue" evidence="6">
    <location>
        <position position="1"/>
    </location>
</feature>
<comment type="subcellular location">
    <subcellularLocation>
        <location evidence="1">Nucleus</location>
    </subcellularLocation>
</comment>
<proteinExistence type="predicted"/>
<evidence type="ECO:0000256" key="3">
    <source>
        <dbReference type="ARBA" id="ARBA00023125"/>
    </source>
</evidence>
<evidence type="ECO:0000256" key="2">
    <source>
        <dbReference type="ARBA" id="ARBA00022723"/>
    </source>
</evidence>
<keyword evidence="7" id="KW-1185">Reference proteome</keyword>
<dbReference type="Pfam" id="PF04082">
    <property type="entry name" value="Fungal_trans"/>
    <property type="match status" value="1"/>
</dbReference>
<name>A0A072NV39_9EURO</name>
<gene>
    <name evidence="6" type="ORF">A1O9_13035</name>
</gene>
<dbReference type="GO" id="GO:0005634">
    <property type="term" value="C:nucleus"/>
    <property type="evidence" value="ECO:0007669"/>
    <property type="project" value="UniProtKB-SubCell"/>
</dbReference>
<dbReference type="VEuPathDB" id="FungiDB:A1O9_13035"/>
<dbReference type="OrthoDB" id="39175at2759"/>
<dbReference type="GO" id="GO:0003677">
    <property type="term" value="F:DNA binding"/>
    <property type="evidence" value="ECO:0007669"/>
    <property type="project" value="UniProtKB-KW"/>
</dbReference>
<dbReference type="InterPro" id="IPR007219">
    <property type="entry name" value="XnlR_reg_dom"/>
</dbReference>
<dbReference type="PANTHER" id="PTHR46910">
    <property type="entry name" value="TRANSCRIPTION FACTOR PDR1"/>
    <property type="match status" value="1"/>
</dbReference>
<comment type="caution">
    <text evidence="6">The sequence shown here is derived from an EMBL/GenBank/DDBJ whole genome shotgun (WGS) entry which is preliminary data.</text>
</comment>
<dbReference type="EMBL" id="AMGV01000046">
    <property type="protein sequence ID" value="KEF50908.1"/>
    <property type="molecule type" value="Genomic_DNA"/>
</dbReference>
<protein>
    <recommendedName>
        <fullName evidence="5">Xylanolytic transcriptional activator regulatory domain-containing protein</fullName>
    </recommendedName>
</protein>
<accession>A0A072NV39</accession>
<keyword evidence="3" id="KW-0238">DNA-binding</keyword>
<evidence type="ECO:0000256" key="4">
    <source>
        <dbReference type="ARBA" id="ARBA00023242"/>
    </source>
</evidence>
<dbReference type="STRING" id="1182545.A0A072NV39"/>
<reference evidence="6 7" key="1">
    <citation type="submission" date="2013-03" db="EMBL/GenBank/DDBJ databases">
        <title>The Genome Sequence of Exophiala aquamarina CBS 119918.</title>
        <authorList>
            <consortium name="The Broad Institute Genomics Platform"/>
            <person name="Cuomo C."/>
            <person name="de Hoog S."/>
            <person name="Gorbushina A."/>
            <person name="Walker B."/>
            <person name="Young S.K."/>
            <person name="Zeng Q."/>
            <person name="Gargeya S."/>
            <person name="Fitzgerald M."/>
            <person name="Haas B."/>
            <person name="Abouelleil A."/>
            <person name="Allen A.W."/>
            <person name="Alvarado L."/>
            <person name="Arachchi H.M."/>
            <person name="Berlin A.M."/>
            <person name="Chapman S.B."/>
            <person name="Gainer-Dewar J."/>
            <person name="Goldberg J."/>
            <person name="Griggs A."/>
            <person name="Gujja S."/>
            <person name="Hansen M."/>
            <person name="Howarth C."/>
            <person name="Imamovic A."/>
            <person name="Ireland A."/>
            <person name="Larimer J."/>
            <person name="McCowan C."/>
            <person name="Murphy C."/>
            <person name="Pearson M."/>
            <person name="Poon T.W."/>
            <person name="Priest M."/>
            <person name="Roberts A."/>
            <person name="Saif S."/>
            <person name="Shea T."/>
            <person name="Sisk P."/>
            <person name="Sykes S."/>
            <person name="Wortman J."/>
            <person name="Nusbaum C."/>
            <person name="Birren B."/>
        </authorList>
    </citation>
    <scope>NUCLEOTIDE SEQUENCE [LARGE SCALE GENOMIC DNA]</scope>
    <source>
        <strain evidence="6 7">CBS 119918</strain>
    </source>
</reference>
<organism evidence="6 7">
    <name type="scientific">Exophiala aquamarina CBS 119918</name>
    <dbReference type="NCBI Taxonomy" id="1182545"/>
    <lineage>
        <taxon>Eukaryota</taxon>
        <taxon>Fungi</taxon>
        <taxon>Dikarya</taxon>
        <taxon>Ascomycota</taxon>
        <taxon>Pezizomycotina</taxon>
        <taxon>Eurotiomycetes</taxon>
        <taxon>Chaetothyriomycetidae</taxon>
        <taxon>Chaetothyriales</taxon>
        <taxon>Herpotrichiellaceae</taxon>
        <taxon>Exophiala</taxon>
    </lineage>
</organism>
<dbReference type="InterPro" id="IPR050987">
    <property type="entry name" value="AtrR-like"/>
</dbReference>
<dbReference type="SMART" id="SM00906">
    <property type="entry name" value="Fungal_trans"/>
    <property type="match status" value="1"/>
</dbReference>
<evidence type="ECO:0000313" key="7">
    <source>
        <dbReference type="Proteomes" id="UP000027920"/>
    </source>
</evidence>
<dbReference type="GeneID" id="25287926"/>
<dbReference type="RefSeq" id="XP_013253498.1">
    <property type="nucleotide sequence ID" value="XM_013398044.1"/>
</dbReference>
<dbReference type="AlphaFoldDB" id="A0A072NV39"/>
<dbReference type="CDD" id="cd12148">
    <property type="entry name" value="fungal_TF_MHR"/>
    <property type="match status" value="1"/>
</dbReference>
<sequence length="306" mass="35391">FFDEVYPLYPFLDRRDFESVATSAELEQRLASDHAWAATYYTVLSIGISYERTGSFAAFEGPSWTTFRRAMRLFPYLLIARPSLCVLQTLFTLNYSSWPLEGLLVTEAARLCLVQRVDSTDQFSTNPEWYSRTFWTIYCLERDYCFHCSQSMTISEESIRCPLPTPLKDEDLTIFMHLISVSRLSSLACSRLFTATALRQRRSQLLYNIDSIRESLESWCSSIPEHYRPGKPLRSRAIYRPGFLQAALQHHCWYHLLSIAVARLEAHLTVSRDVTRHAQAKKTLMLHARGIVNLTHHIPIDHSTPL</sequence>
<dbReference type="GO" id="GO:0006351">
    <property type="term" value="P:DNA-templated transcription"/>
    <property type="evidence" value="ECO:0007669"/>
    <property type="project" value="InterPro"/>
</dbReference>
<keyword evidence="4" id="KW-0539">Nucleus</keyword>
<dbReference type="Proteomes" id="UP000027920">
    <property type="component" value="Unassembled WGS sequence"/>
</dbReference>
<dbReference type="HOGENOM" id="CLU_016058_3_3_1"/>
<dbReference type="PANTHER" id="PTHR46910:SF3">
    <property type="entry name" value="HALOTOLERANCE PROTEIN 9-RELATED"/>
    <property type="match status" value="1"/>
</dbReference>
<dbReference type="GO" id="GO:0003700">
    <property type="term" value="F:DNA-binding transcription factor activity"/>
    <property type="evidence" value="ECO:0007669"/>
    <property type="project" value="InterPro"/>
</dbReference>
<evidence type="ECO:0000259" key="5">
    <source>
        <dbReference type="SMART" id="SM00906"/>
    </source>
</evidence>
<keyword evidence="2" id="KW-0479">Metal-binding</keyword>
<dbReference type="GO" id="GO:0008270">
    <property type="term" value="F:zinc ion binding"/>
    <property type="evidence" value="ECO:0007669"/>
    <property type="project" value="InterPro"/>
</dbReference>
<evidence type="ECO:0000256" key="1">
    <source>
        <dbReference type="ARBA" id="ARBA00004123"/>
    </source>
</evidence>
<evidence type="ECO:0000313" key="6">
    <source>
        <dbReference type="EMBL" id="KEF50908.1"/>
    </source>
</evidence>
<feature type="domain" description="Xylanolytic transcriptional activator regulatory" evidence="5">
    <location>
        <begin position="101"/>
        <end position="170"/>
    </location>
</feature>
<feature type="non-terminal residue" evidence="6">
    <location>
        <position position="306"/>
    </location>
</feature>